<dbReference type="Proteomes" id="UP000289775">
    <property type="component" value="Unassembled WGS sequence"/>
</dbReference>
<accession>A0A444WIN6</accession>
<evidence type="ECO:0000313" key="1">
    <source>
        <dbReference type="EMBL" id="RYJ45733.1"/>
    </source>
</evidence>
<reference evidence="1 2" key="1">
    <citation type="submission" date="2014-12" db="EMBL/GenBank/DDBJ databases">
        <title>Genome sequence of Flavobacterium beibuense RSKm HC5.</title>
        <authorList>
            <person name="Kim J.F."/>
            <person name="Song J.Y."/>
            <person name="Kwak M.-J."/>
            <person name="Lee S.-W."/>
        </authorList>
    </citation>
    <scope>NUCLEOTIDE SEQUENCE [LARGE SCALE GENOMIC DNA]</scope>
    <source>
        <strain evidence="1 2">RSKm HC5</strain>
    </source>
</reference>
<dbReference type="AlphaFoldDB" id="A0A444WIN6"/>
<sequence length="86" mass="10414">MKLNEYKQLSDEKQYNILWDKGVLVDACIEGKVKKLLYAIDNFFVELWCDLLTNNVSWKLSFKQGRLLEKYLNRYPLEFIYNIEKE</sequence>
<proteinExistence type="predicted"/>
<organism evidence="1 2">
    <name type="scientific">Flavobacterium beibuense</name>
    <dbReference type="NCBI Taxonomy" id="657326"/>
    <lineage>
        <taxon>Bacteria</taxon>
        <taxon>Pseudomonadati</taxon>
        <taxon>Bacteroidota</taxon>
        <taxon>Flavobacteriia</taxon>
        <taxon>Flavobacteriales</taxon>
        <taxon>Flavobacteriaceae</taxon>
        <taxon>Flavobacterium</taxon>
    </lineage>
</organism>
<dbReference type="EMBL" id="JUIW01000001">
    <property type="protein sequence ID" value="RYJ45733.1"/>
    <property type="molecule type" value="Genomic_DNA"/>
</dbReference>
<evidence type="ECO:0000313" key="2">
    <source>
        <dbReference type="Proteomes" id="UP000289775"/>
    </source>
</evidence>
<gene>
    <name evidence="1" type="ORF">NU09_0325</name>
</gene>
<protein>
    <submittedName>
        <fullName evidence="1">Uncharacterized protein</fullName>
    </submittedName>
</protein>
<keyword evidence="2" id="KW-1185">Reference proteome</keyword>
<comment type="caution">
    <text evidence="1">The sequence shown here is derived from an EMBL/GenBank/DDBJ whole genome shotgun (WGS) entry which is preliminary data.</text>
</comment>
<name>A0A444WIN6_9FLAO</name>